<reference evidence="21 22" key="1">
    <citation type="journal article" date="2012" name="J. Bacteriol.">
        <title>Genome Sequence of Idiomarina xiamenensis Type Strain 10-D-4.</title>
        <authorList>
            <person name="Lai Q."/>
            <person name="Wang L."/>
            <person name="Wang W."/>
            <person name="Shao Z."/>
        </authorList>
    </citation>
    <scope>NUCLEOTIDE SEQUENCE [LARGE SCALE GENOMIC DNA]</scope>
    <source>
        <strain evidence="21 22">10-D-4</strain>
    </source>
</reference>
<dbReference type="SUPFAM" id="SSF81324">
    <property type="entry name" value="Voltage-gated potassium channels"/>
    <property type="match status" value="1"/>
</dbReference>
<evidence type="ECO:0000256" key="12">
    <source>
        <dbReference type="ARBA" id="ARBA00023065"/>
    </source>
</evidence>
<dbReference type="Gene3D" id="1.20.120.350">
    <property type="entry name" value="Voltage-gated potassium channels. Chain C"/>
    <property type="match status" value="1"/>
</dbReference>
<dbReference type="InterPro" id="IPR027359">
    <property type="entry name" value="Volt_channel_dom_sf"/>
</dbReference>
<evidence type="ECO:0000256" key="4">
    <source>
        <dbReference type="ARBA" id="ARBA00022538"/>
    </source>
</evidence>
<feature type="transmembrane region" description="Helical" evidence="19">
    <location>
        <begin position="159"/>
        <end position="180"/>
    </location>
</feature>
<feature type="transmembrane region" description="Helical" evidence="19">
    <location>
        <begin position="220"/>
        <end position="244"/>
    </location>
</feature>
<evidence type="ECO:0000256" key="19">
    <source>
        <dbReference type="SAM" id="Phobius"/>
    </source>
</evidence>
<evidence type="ECO:0000256" key="8">
    <source>
        <dbReference type="ARBA" id="ARBA00022826"/>
    </source>
</evidence>
<keyword evidence="7" id="KW-0547">Nucleotide-binding</keyword>
<dbReference type="FunFam" id="1.10.287.70:FF:000181">
    <property type="entry name" value="Cyclic nucleotide-gated potassium channel mll3241"/>
    <property type="match status" value="1"/>
</dbReference>
<dbReference type="GO" id="GO:0005249">
    <property type="term" value="F:voltage-gated potassium channel activity"/>
    <property type="evidence" value="ECO:0007669"/>
    <property type="project" value="InterPro"/>
</dbReference>
<keyword evidence="11 19" id="KW-1133">Transmembrane helix</keyword>
<dbReference type="Proteomes" id="UP000014115">
    <property type="component" value="Unassembled WGS sequence"/>
</dbReference>
<keyword evidence="15" id="KW-1071">Ligand-gated ion channel</keyword>
<keyword evidence="2" id="KW-0813">Transport</keyword>
<keyword evidence="6 19" id="KW-0812">Transmembrane</keyword>
<evidence type="ECO:0000256" key="7">
    <source>
        <dbReference type="ARBA" id="ARBA00022741"/>
    </source>
</evidence>
<keyword evidence="12" id="KW-0406">Ion transport</keyword>
<dbReference type="PRINTS" id="PR00169">
    <property type="entry name" value="KCHANNEL"/>
</dbReference>
<evidence type="ECO:0000259" key="20">
    <source>
        <dbReference type="Pfam" id="PF00520"/>
    </source>
</evidence>
<evidence type="ECO:0000313" key="22">
    <source>
        <dbReference type="Proteomes" id="UP000014115"/>
    </source>
</evidence>
<dbReference type="InterPro" id="IPR028325">
    <property type="entry name" value="VG_K_chnl"/>
</dbReference>
<evidence type="ECO:0000256" key="11">
    <source>
        <dbReference type="ARBA" id="ARBA00022989"/>
    </source>
</evidence>
<comment type="function">
    <text evidence="17">Cyclic nucleotide-regulated potassium channel activated by cAMP.</text>
</comment>
<dbReference type="STRING" id="740709.A10D4_03085"/>
<evidence type="ECO:0000256" key="17">
    <source>
        <dbReference type="ARBA" id="ARBA00058429"/>
    </source>
</evidence>
<keyword evidence="10" id="KW-0630">Potassium</keyword>
<dbReference type="Gene3D" id="1.10.287.70">
    <property type="match status" value="1"/>
</dbReference>
<evidence type="ECO:0000256" key="10">
    <source>
        <dbReference type="ARBA" id="ARBA00022958"/>
    </source>
</evidence>
<feature type="transmembrane region" description="Helical" evidence="19">
    <location>
        <begin position="29"/>
        <end position="51"/>
    </location>
</feature>
<dbReference type="RefSeq" id="WP_008487659.1">
    <property type="nucleotide sequence ID" value="NZ_AMRG01000003.1"/>
</dbReference>
<keyword evidence="14" id="KW-0114">cAMP</keyword>
<dbReference type="eggNOG" id="COG0664">
    <property type="taxonomic scope" value="Bacteria"/>
</dbReference>
<organism evidence="21 22">
    <name type="scientific">Idiomarina xiamenensis 10-D-4</name>
    <dbReference type="NCBI Taxonomy" id="740709"/>
    <lineage>
        <taxon>Bacteria</taxon>
        <taxon>Pseudomonadati</taxon>
        <taxon>Pseudomonadota</taxon>
        <taxon>Gammaproteobacteria</taxon>
        <taxon>Alteromonadales</taxon>
        <taxon>Idiomarinaceae</taxon>
        <taxon>Idiomarina</taxon>
    </lineage>
</organism>
<evidence type="ECO:0000256" key="2">
    <source>
        <dbReference type="ARBA" id="ARBA00022448"/>
    </source>
</evidence>
<evidence type="ECO:0000256" key="14">
    <source>
        <dbReference type="ARBA" id="ARBA00023149"/>
    </source>
</evidence>
<feature type="transmembrane region" description="Helical" evidence="19">
    <location>
        <begin position="96"/>
        <end position="116"/>
    </location>
</feature>
<protein>
    <submittedName>
        <fullName evidence="21">Ion transport protein</fullName>
    </submittedName>
</protein>
<evidence type="ECO:0000313" key="21">
    <source>
        <dbReference type="EMBL" id="EKE85295.1"/>
    </source>
</evidence>
<comment type="caution">
    <text evidence="21">The sequence shown here is derived from an EMBL/GenBank/DDBJ whole genome shotgun (WGS) entry which is preliminary data.</text>
</comment>
<sequence>MKLAYYRRLTAALLEGNGQHTLPGKIINYALMALIFLNVAAVMAESVASIYQSYRHAFQLFETFSIIVFSIEYALRVWSIVEIRRYRQQPRWRARLQYALSPMALVDLFAILPGWLNMVVTIDLRFLRVLRLLRLFKFTRYSRAFRMLLAVLHDERKNLFAAFSVLFVLMILASSGIYIIESDVQPDKFASIPAAMWWAVTTLTTVGYGDVTPITPLGRLFGGMITLIGMGMVALPAGILASGFSEQLARRRSHFKILAEHILADGQFDAEDAETMEQLRRALDIDRHTASLIIRQLIKHQRNDNT</sequence>
<evidence type="ECO:0000256" key="15">
    <source>
        <dbReference type="ARBA" id="ARBA00023286"/>
    </source>
</evidence>
<evidence type="ECO:0000256" key="5">
    <source>
        <dbReference type="ARBA" id="ARBA00022566"/>
    </source>
</evidence>
<gene>
    <name evidence="21" type="ORF">A10D4_03085</name>
</gene>
<dbReference type="InterPro" id="IPR005821">
    <property type="entry name" value="Ion_trans_dom"/>
</dbReference>
<name>K2L693_9GAMM</name>
<dbReference type="PATRIC" id="fig|740709.3.peg.619"/>
<dbReference type="PANTHER" id="PTHR11537:SF254">
    <property type="entry name" value="POTASSIUM VOLTAGE-GATED CHANNEL PROTEIN SHAB"/>
    <property type="match status" value="1"/>
</dbReference>
<evidence type="ECO:0000256" key="3">
    <source>
        <dbReference type="ARBA" id="ARBA00022475"/>
    </source>
</evidence>
<keyword evidence="4" id="KW-0633">Potassium transport</keyword>
<keyword evidence="13 19" id="KW-0472">Membrane</keyword>
<evidence type="ECO:0000256" key="6">
    <source>
        <dbReference type="ARBA" id="ARBA00022692"/>
    </source>
</evidence>
<evidence type="ECO:0000256" key="9">
    <source>
        <dbReference type="ARBA" id="ARBA00022882"/>
    </source>
</evidence>
<keyword evidence="8" id="KW-0631">Potassium channel</keyword>
<comment type="similarity">
    <text evidence="18">Belongs to the potassium channel family.</text>
</comment>
<comment type="subcellular location">
    <subcellularLocation>
        <location evidence="1">Cell membrane</location>
        <topology evidence="1">Multi-pass membrane protein</topology>
    </subcellularLocation>
</comment>
<evidence type="ECO:0000256" key="1">
    <source>
        <dbReference type="ARBA" id="ARBA00004651"/>
    </source>
</evidence>
<keyword evidence="9" id="KW-0851">Voltage-gated channel</keyword>
<dbReference type="GO" id="GO:0030552">
    <property type="term" value="F:cAMP binding"/>
    <property type="evidence" value="ECO:0007669"/>
    <property type="project" value="UniProtKB-KW"/>
</dbReference>
<keyword evidence="16" id="KW-0407">Ion channel</keyword>
<dbReference type="AlphaFoldDB" id="K2L693"/>
<feature type="transmembrane region" description="Helical" evidence="19">
    <location>
        <begin position="189"/>
        <end position="208"/>
    </location>
</feature>
<dbReference type="Pfam" id="PF00520">
    <property type="entry name" value="Ion_trans"/>
    <property type="match status" value="1"/>
</dbReference>
<evidence type="ECO:0000256" key="16">
    <source>
        <dbReference type="ARBA" id="ARBA00023303"/>
    </source>
</evidence>
<dbReference type="PANTHER" id="PTHR11537">
    <property type="entry name" value="VOLTAGE-GATED POTASSIUM CHANNEL"/>
    <property type="match status" value="1"/>
</dbReference>
<keyword evidence="22" id="KW-1185">Reference proteome</keyword>
<feature type="transmembrane region" description="Helical" evidence="19">
    <location>
        <begin position="57"/>
        <end position="75"/>
    </location>
</feature>
<dbReference type="GO" id="GO:0008076">
    <property type="term" value="C:voltage-gated potassium channel complex"/>
    <property type="evidence" value="ECO:0007669"/>
    <property type="project" value="InterPro"/>
</dbReference>
<dbReference type="EMBL" id="AMRG01000003">
    <property type="protein sequence ID" value="EKE85295.1"/>
    <property type="molecule type" value="Genomic_DNA"/>
</dbReference>
<keyword evidence="5" id="KW-0116">cAMP-binding</keyword>
<evidence type="ECO:0000256" key="18">
    <source>
        <dbReference type="ARBA" id="ARBA00060926"/>
    </source>
</evidence>
<keyword evidence="3" id="KW-1003">Cell membrane</keyword>
<evidence type="ECO:0000256" key="13">
    <source>
        <dbReference type="ARBA" id="ARBA00023136"/>
    </source>
</evidence>
<dbReference type="GO" id="GO:0001508">
    <property type="term" value="P:action potential"/>
    <property type="evidence" value="ECO:0007669"/>
    <property type="project" value="TreeGrafter"/>
</dbReference>
<feature type="domain" description="Ion transport" evidence="20">
    <location>
        <begin position="25"/>
        <end position="250"/>
    </location>
</feature>
<proteinExistence type="inferred from homology"/>
<accession>K2L693</accession>
<dbReference type="OrthoDB" id="9799090at2"/>